<dbReference type="Proteomes" id="UP000310066">
    <property type="component" value="Unassembled WGS sequence"/>
</dbReference>
<feature type="region of interest" description="Disordered" evidence="2">
    <location>
        <begin position="295"/>
        <end position="341"/>
    </location>
</feature>
<accession>A0A4U0UZ55</accession>
<feature type="region of interest" description="Disordered" evidence="2">
    <location>
        <begin position="1"/>
        <end position="38"/>
    </location>
</feature>
<dbReference type="AlphaFoldDB" id="A0A4U0UZ55"/>
<feature type="region of interest" description="Disordered" evidence="2">
    <location>
        <begin position="61"/>
        <end position="85"/>
    </location>
</feature>
<feature type="coiled-coil region" evidence="1">
    <location>
        <begin position="148"/>
        <end position="175"/>
    </location>
</feature>
<dbReference type="EMBL" id="NAJP01000032">
    <property type="protein sequence ID" value="TKA40606.1"/>
    <property type="molecule type" value="Genomic_DNA"/>
</dbReference>
<protein>
    <submittedName>
        <fullName evidence="3">Uncharacterized protein</fullName>
    </submittedName>
</protein>
<organism evidence="3 4">
    <name type="scientific">Friedmanniomyces endolithicus</name>
    <dbReference type="NCBI Taxonomy" id="329885"/>
    <lineage>
        <taxon>Eukaryota</taxon>
        <taxon>Fungi</taxon>
        <taxon>Dikarya</taxon>
        <taxon>Ascomycota</taxon>
        <taxon>Pezizomycotina</taxon>
        <taxon>Dothideomycetes</taxon>
        <taxon>Dothideomycetidae</taxon>
        <taxon>Mycosphaerellales</taxon>
        <taxon>Teratosphaeriaceae</taxon>
        <taxon>Friedmanniomyces</taxon>
    </lineage>
</organism>
<gene>
    <name evidence="3" type="ORF">B0A54_09066</name>
</gene>
<proteinExistence type="predicted"/>
<feature type="compositionally biased region" description="Acidic residues" evidence="2">
    <location>
        <begin position="299"/>
        <end position="331"/>
    </location>
</feature>
<evidence type="ECO:0000313" key="3">
    <source>
        <dbReference type="EMBL" id="TKA40606.1"/>
    </source>
</evidence>
<evidence type="ECO:0000313" key="4">
    <source>
        <dbReference type="Proteomes" id="UP000310066"/>
    </source>
</evidence>
<evidence type="ECO:0000256" key="1">
    <source>
        <dbReference type="SAM" id="Coils"/>
    </source>
</evidence>
<evidence type="ECO:0000256" key="2">
    <source>
        <dbReference type="SAM" id="MobiDB-lite"/>
    </source>
</evidence>
<feature type="compositionally biased region" description="Low complexity" evidence="2">
    <location>
        <begin position="11"/>
        <end position="21"/>
    </location>
</feature>
<sequence length="341" mass="37890">MAKSKPGPRPSAASVRSSATANYRVRPSPLGQVQPRVQKSAAGAHLDIMLKAEAINQLAPHATSSGSNSVPVAENAESQRRAPERLAELQQETQRFRERDADTEARLSGVQRAVSDLYGTVQALQAKLEGRVSVSMGTGQVIVHGENQHLAQQRLAHLERENLQLRQREAESQAQIAGLTEGYNRAYHASQALEVKAQADTALSNQRSLFLMNKLAEAVVWNRAQYHHDFDSERDRVIEGWGEPATSALDTGELDVVQLEAWLARMSSDMRKEYGGPGVVYLDMLIEGLHERQYGSIPDDVEIEAEEEEEEDEEDASENDEEKEEDEEEDQQASYARLGIY</sequence>
<name>A0A4U0UZ55_9PEZI</name>
<reference evidence="3 4" key="1">
    <citation type="submission" date="2017-03" db="EMBL/GenBank/DDBJ databases">
        <title>Genomes of endolithic fungi from Antarctica.</title>
        <authorList>
            <person name="Coleine C."/>
            <person name="Masonjones S."/>
            <person name="Stajich J.E."/>
        </authorList>
    </citation>
    <scope>NUCLEOTIDE SEQUENCE [LARGE SCALE GENOMIC DNA]</scope>
    <source>
        <strain evidence="3 4">CCFEE 5311</strain>
    </source>
</reference>
<dbReference type="OrthoDB" id="10379474at2759"/>
<comment type="caution">
    <text evidence="3">The sequence shown here is derived from an EMBL/GenBank/DDBJ whole genome shotgun (WGS) entry which is preliminary data.</text>
</comment>
<keyword evidence="1" id="KW-0175">Coiled coil</keyword>